<dbReference type="Proteomes" id="UP000299102">
    <property type="component" value="Unassembled WGS sequence"/>
</dbReference>
<name>A0A4C1ZLK1_EUMVA</name>
<evidence type="ECO:0000313" key="2">
    <source>
        <dbReference type="Proteomes" id="UP000299102"/>
    </source>
</evidence>
<feature type="non-terminal residue" evidence="1">
    <location>
        <position position="186"/>
    </location>
</feature>
<sequence>MPMDELTKFRRPCSVLLTQLERETTKILNETENIKNAFAENLMNGDQIFLTLKTTNYNLALILIATLHTGSIWLGMYGPYDRTAIIIDTRIETNETRIGIESRNKIGVVVDSDRPVDVKDERSHARVIIVERTPPGVTGESKIQLRHSQRIMLPMVLYWAFTEHKTRSSTVEHAVVYLSSNHSAAG</sequence>
<evidence type="ECO:0000313" key="1">
    <source>
        <dbReference type="EMBL" id="GBP87769.1"/>
    </source>
</evidence>
<accession>A0A4C1ZLK1</accession>
<dbReference type="EMBL" id="BGZK01001883">
    <property type="protein sequence ID" value="GBP87769.1"/>
    <property type="molecule type" value="Genomic_DNA"/>
</dbReference>
<comment type="caution">
    <text evidence="1">The sequence shown here is derived from an EMBL/GenBank/DDBJ whole genome shotgun (WGS) entry which is preliminary data.</text>
</comment>
<keyword evidence="2" id="KW-1185">Reference proteome</keyword>
<dbReference type="AlphaFoldDB" id="A0A4C1ZLK1"/>
<reference evidence="1 2" key="1">
    <citation type="journal article" date="2019" name="Commun. Biol.">
        <title>The bagworm genome reveals a unique fibroin gene that provides high tensile strength.</title>
        <authorList>
            <person name="Kono N."/>
            <person name="Nakamura H."/>
            <person name="Ohtoshi R."/>
            <person name="Tomita M."/>
            <person name="Numata K."/>
            <person name="Arakawa K."/>
        </authorList>
    </citation>
    <scope>NUCLEOTIDE SEQUENCE [LARGE SCALE GENOMIC DNA]</scope>
</reference>
<gene>
    <name evidence="1" type="ORF">EVAR_65392_1</name>
</gene>
<organism evidence="1 2">
    <name type="scientific">Eumeta variegata</name>
    <name type="common">Bagworm moth</name>
    <name type="synonym">Eumeta japonica</name>
    <dbReference type="NCBI Taxonomy" id="151549"/>
    <lineage>
        <taxon>Eukaryota</taxon>
        <taxon>Metazoa</taxon>
        <taxon>Ecdysozoa</taxon>
        <taxon>Arthropoda</taxon>
        <taxon>Hexapoda</taxon>
        <taxon>Insecta</taxon>
        <taxon>Pterygota</taxon>
        <taxon>Neoptera</taxon>
        <taxon>Endopterygota</taxon>
        <taxon>Lepidoptera</taxon>
        <taxon>Glossata</taxon>
        <taxon>Ditrysia</taxon>
        <taxon>Tineoidea</taxon>
        <taxon>Psychidae</taxon>
        <taxon>Oiketicinae</taxon>
        <taxon>Eumeta</taxon>
    </lineage>
</organism>
<protein>
    <submittedName>
        <fullName evidence="1">Uncharacterized protein</fullName>
    </submittedName>
</protein>
<proteinExistence type="predicted"/>
<dbReference type="OrthoDB" id="416437at2759"/>